<dbReference type="AlphaFoldDB" id="A0ABD0URR4"/>
<reference evidence="1 2" key="1">
    <citation type="journal article" date="2024" name="Plant Biotechnol. J.">
        <title>Dendrobium thyrsiflorum genome and its molecular insights into genes involved in important horticultural traits.</title>
        <authorList>
            <person name="Chen B."/>
            <person name="Wang J.Y."/>
            <person name="Zheng P.J."/>
            <person name="Li K.L."/>
            <person name="Liang Y.M."/>
            <person name="Chen X.F."/>
            <person name="Zhang C."/>
            <person name="Zhao X."/>
            <person name="He X."/>
            <person name="Zhang G.Q."/>
            <person name="Liu Z.J."/>
            <person name="Xu Q."/>
        </authorList>
    </citation>
    <scope>NUCLEOTIDE SEQUENCE [LARGE SCALE GENOMIC DNA]</scope>
    <source>
        <strain evidence="1">GZMU011</strain>
    </source>
</reference>
<gene>
    <name evidence="1" type="ORF">M5K25_015788</name>
</gene>
<evidence type="ECO:0000313" key="1">
    <source>
        <dbReference type="EMBL" id="KAL0915376.1"/>
    </source>
</evidence>
<comment type="caution">
    <text evidence="1">The sequence shown here is derived from an EMBL/GenBank/DDBJ whole genome shotgun (WGS) entry which is preliminary data.</text>
</comment>
<keyword evidence="2" id="KW-1185">Reference proteome</keyword>
<name>A0ABD0URR4_DENTH</name>
<dbReference type="EMBL" id="JANQDX010000012">
    <property type="protein sequence ID" value="KAL0915376.1"/>
    <property type="molecule type" value="Genomic_DNA"/>
</dbReference>
<proteinExistence type="predicted"/>
<evidence type="ECO:0000313" key="2">
    <source>
        <dbReference type="Proteomes" id="UP001552299"/>
    </source>
</evidence>
<dbReference type="Proteomes" id="UP001552299">
    <property type="component" value="Unassembled WGS sequence"/>
</dbReference>
<protein>
    <submittedName>
        <fullName evidence="1">Uncharacterized protein</fullName>
    </submittedName>
</protein>
<organism evidence="1 2">
    <name type="scientific">Dendrobium thyrsiflorum</name>
    <name type="common">Pinecone-like raceme dendrobium</name>
    <name type="synonym">Orchid</name>
    <dbReference type="NCBI Taxonomy" id="117978"/>
    <lineage>
        <taxon>Eukaryota</taxon>
        <taxon>Viridiplantae</taxon>
        <taxon>Streptophyta</taxon>
        <taxon>Embryophyta</taxon>
        <taxon>Tracheophyta</taxon>
        <taxon>Spermatophyta</taxon>
        <taxon>Magnoliopsida</taxon>
        <taxon>Liliopsida</taxon>
        <taxon>Asparagales</taxon>
        <taxon>Orchidaceae</taxon>
        <taxon>Epidendroideae</taxon>
        <taxon>Malaxideae</taxon>
        <taxon>Dendrobiinae</taxon>
        <taxon>Dendrobium</taxon>
    </lineage>
</organism>
<sequence>MISNEGNVNDPPNTLKLFKSLKQSLLRLGNAQPTDPTSFSSTPLSTLTICSISLQRYTVRSSKLLNRITHERFLKLWQPKIVSTVRLGSISSGQTPLQTISFSSGKLLSSTSSSLERHRSWSLLSPSLTIDTTSKLLQHSIFSIWILKRMLWLPSLEVERSCNGPLNPISYLSPSRQVSTFGSWASWRRSSMLSKTIPKPFKRPGSLKSSFQLPHQVSVMSITDNITSFSSRPLGMKILSRSLKSRNLSSRRLLSCTGSDGMLVWEILRYRRLPSRPIS</sequence>
<accession>A0ABD0URR4</accession>